<accession>A0ABQ2KJ38</accession>
<dbReference type="InterPro" id="IPR007138">
    <property type="entry name" value="ABM_dom"/>
</dbReference>
<feature type="domain" description="ABM" evidence="1">
    <location>
        <begin position="2"/>
        <end position="92"/>
    </location>
</feature>
<sequence>MLSVWVELEVLEGQESAFLDAIARNQRASLDDEPGCWFFDVLRLDESGRRWAFYEIYRDARAFFEEHRSAPHYAEWKAAVAATVVPGSQVVTTAERALPSPSAELDRAERPGL</sequence>
<dbReference type="EMBL" id="BMLM01000001">
    <property type="protein sequence ID" value="GGN84970.1"/>
    <property type="molecule type" value="Genomic_DNA"/>
</dbReference>
<organism evidence="2 3">
    <name type="scientific">Agrococcus terreus</name>
    <dbReference type="NCBI Taxonomy" id="574649"/>
    <lineage>
        <taxon>Bacteria</taxon>
        <taxon>Bacillati</taxon>
        <taxon>Actinomycetota</taxon>
        <taxon>Actinomycetes</taxon>
        <taxon>Micrococcales</taxon>
        <taxon>Microbacteriaceae</taxon>
        <taxon>Agrococcus</taxon>
    </lineage>
</organism>
<dbReference type="PANTHER" id="PTHR33336">
    <property type="entry name" value="QUINOL MONOOXYGENASE YGIN-RELATED"/>
    <property type="match status" value="1"/>
</dbReference>
<name>A0ABQ2KJ38_9MICO</name>
<dbReference type="InterPro" id="IPR050744">
    <property type="entry name" value="AI-2_Isomerase_LsrG"/>
</dbReference>
<dbReference type="RefSeq" id="WP_188717767.1">
    <property type="nucleotide sequence ID" value="NZ_BAABBD010000002.1"/>
</dbReference>
<dbReference type="InterPro" id="IPR011008">
    <property type="entry name" value="Dimeric_a/b-barrel"/>
</dbReference>
<protein>
    <recommendedName>
        <fullName evidence="1">ABM domain-containing protein</fullName>
    </recommendedName>
</protein>
<evidence type="ECO:0000313" key="2">
    <source>
        <dbReference type="EMBL" id="GGN84970.1"/>
    </source>
</evidence>
<comment type="caution">
    <text evidence="2">The sequence shown here is derived from an EMBL/GenBank/DDBJ whole genome shotgun (WGS) entry which is preliminary data.</text>
</comment>
<keyword evidence="3" id="KW-1185">Reference proteome</keyword>
<dbReference type="PANTHER" id="PTHR33336:SF1">
    <property type="entry name" value="(4S)-4-HYDROXY-5-PHOSPHONOOXYPENTANE-2,3-DIONE ISOMERASE"/>
    <property type="match status" value="1"/>
</dbReference>
<dbReference type="Proteomes" id="UP000626982">
    <property type="component" value="Unassembled WGS sequence"/>
</dbReference>
<dbReference type="PROSITE" id="PS51725">
    <property type="entry name" value="ABM"/>
    <property type="match status" value="1"/>
</dbReference>
<dbReference type="SUPFAM" id="SSF54909">
    <property type="entry name" value="Dimeric alpha+beta barrel"/>
    <property type="match status" value="1"/>
</dbReference>
<evidence type="ECO:0000313" key="3">
    <source>
        <dbReference type="Proteomes" id="UP000626982"/>
    </source>
</evidence>
<dbReference type="Pfam" id="PF03992">
    <property type="entry name" value="ABM"/>
    <property type="match status" value="1"/>
</dbReference>
<gene>
    <name evidence="2" type="ORF">GCM10010968_17330</name>
</gene>
<evidence type="ECO:0000259" key="1">
    <source>
        <dbReference type="PROSITE" id="PS51725"/>
    </source>
</evidence>
<dbReference type="Gene3D" id="3.30.70.100">
    <property type="match status" value="1"/>
</dbReference>
<proteinExistence type="predicted"/>
<reference evidence="3" key="1">
    <citation type="journal article" date="2019" name="Int. J. Syst. Evol. Microbiol.">
        <title>The Global Catalogue of Microorganisms (GCM) 10K type strain sequencing project: providing services to taxonomists for standard genome sequencing and annotation.</title>
        <authorList>
            <consortium name="The Broad Institute Genomics Platform"/>
            <consortium name="The Broad Institute Genome Sequencing Center for Infectious Disease"/>
            <person name="Wu L."/>
            <person name="Ma J."/>
        </authorList>
    </citation>
    <scope>NUCLEOTIDE SEQUENCE [LARGE SCALE GENOMIC DNA]</scope>
    <source>
        <strain evidence="3">CGMCC 1.6960</strain>
    </source>
</reference>